<dbReference type="AlphaFoldDB" id="A0A8K0VW47"/>
<dbReference type="InterPro" id="IPR056632">
    <property type="entry name" value="DUF7730"/>
</dbReference>
<accession>A0A8K0VW47</accession>
<evidence type="ECO:0000259" key="2">
    <source>
        <dbReference type="Pfam" id="PF24864"/>
    </source>
</evidence>
<keyword evidence="4" id="KW-1185">Reference proteome</keyword>
<sequence length="376" mass="42673">MTDRTAPAARWCHFNCLQSLESRLRRGRRSSKSRQEPVSEPLSVSEPLRRPPTFRVGTKCSQTQSALLGMPAEIRNLIWEYVVASDPVILYQKTGRITYDYLIGEGPEVVHNISPQTLTHIERTHSISENHTTKKIRLLAVLQTCQMIYFETIEHIYKANTFVVLHNAVFKSICGAMLPSRLALIRSIHLHHRFRELEMVALACGDGIRDHFPPPTDHYTFARLLSTVCGRLPSLENLSVFLQGPLMRRETLTWVLNRLKEARRELESLKYMVVRFPRLIADVTVRPEWERFENMGIKDALRRAQDEFHIVQPPVAPGLSEYDMADVDTGPGIGWKVGSLYTGIDKRSGTIESRNYAVLLQGAEEGEGALSAVGPF</sequence>
<dbReference type="EMBL" id="JAGMVJ010000014">
    <property type="protein sequence ID" value="KAH7082389.1"/>
    <property type="molecule type" value="Genomic_DNA"/>
</dbReference>
<evidence type="ECO:0000313" key="3">
    <source>
        <dbReference type="EMBL" id="KAH7082389.1"/>
    </source>
</evidence>
<dbReference type="PANTHER" id="PTHR38790">
    <property type="entry name" value="2EXR DOMAIN-CONTAINING PROTEIN-RELATED"/>
    <property type="match status" value="1"/>
</dbReference>
<comment type="caution">
    <text evidence="3">The sequence shown here is derived from an EMBL/GenBank/DDBJ whole genome shotgun (WGS) entry which is preliminary data.</text>
</comment>
<organism evidence="3 4">
    <name type="scientific">Paraphoma chrysanthemicola</name>
    <dbReference type="NCBI Taxonomy" id="798071"/>
    <lineage>
        <taxon>Eukaryota</taxon>
        <taxon>Fungi</taxon>
        <taxon>Dikarya</taxon>
        <taxon>Ascomycota</taxon>
        <taxon>Pezizomycotina</taxon>
        <taxon>Dothideomycetes</taxon>
        <taxon>Pleosporomycetidae</taxon>
        <taxon>Pleosporales</taxon>
        <taxon>Pleosporineae</taxon>
        <taxon>Phaeosphaeriaceae</taxon>
        <taxon>Paraphoma</taxon>
    </lineage>
</organism>
<protein>
    <recommendedName>
        <fullName evidence="2">DUF7730 domain-containing protein</fullName>
    </recommendedName>
</protein>
<dbReference type="OrthoDB" id="4757095at2759"/>
<name>A0A8K0VW47_9PLEO</name>
<evidence type="ECO:0000313" key="4">
    <source>
        <dbReference type="Proteomes" id="UP000813461"/>
    </source>
</evidence>
<gene>
    <name evidence="3" type="ORF">FB567DRAFT_105337</name>
</gene>
<dbReference type="Proteomes" id="UP000813461">
    <property type="component" value="Unassembled WGS sequence"/>
</dbReference>
<feature type="domain" description="DUF7730" evidence="2">
    <location>
        <begin position="61"/>
        <end position="270"/>
    </location>
</feature>
<evidence type="ECO:0000256" key="1">
    <source>
        <dbReference type="SAM" id="MobiDB-lite"/>
    </source>
</evidence>
<proteinExistence type="predicted"/>
<reference evidence="3" key="1">
    <citation type="journal article" date="2021" name="Nat. Commun.">
        <title>Genetic determinants of endophytism in the Arabidopsis root mycobiome.</title>
        <authorList>
            <person name="Mesny F."/>
            <person name="Miyauchi S."/>
            <person name="Thiergart T."/>
            <person name="Pickel B."/>
            <person name="Atanasova L."/>
            <person name="Karlsson M."/>
            <person name="Huettel B."/>
            <person name="Barry K.W."/>
            <person name="Haridas S."/>
            <person name="Chen C."/>
            <person name="Bauer D."/>
            <person name="Andreopoulos W."/>
            <person name="Pangilinan J."/>
            <person name="LaButti K."/>
            <person name="Riley R."/>
            <person name="Lipzen A."/>
            <person name="Clum A."/>
            <person name="Drula E."/>
            <person name="Henrissat B."/>
            <person name="Kohler A."/>
            <person name="Grigoriev I.V."/>
            <person name="Martin F.M."/>
            <person name="Hacquard S."/>
        </authorList>
    </citation>
    <scope>NUCLEOTIDE SEQUENCE</scope>
    <source>
        <strain evidence="3">MPI-SDFR-AT-0120</strain>
    </source>
</reference>
<dbReference type="Pfam" id="PF24864">
    <property type="entry name" value="DUF7730"/>
    <property type="match status" value="1"/>
</dbReference>
<feature type="region of interest" description="Disordered" evidence="1">
    <location>
        <begin position="25"/>
        <end position="55"/>
    </location>
</feature>